<accession>A0A444U978</accession>
<dbReference type="Proteomes" id="UP000289886">
    <property type="component" value="Unassembled WGS sequence"/>
</dbReference>
<proteinExistence type="predicted"/>
<dbReference type="PANTHER" id="PTHR36288">
    <property type="entry name" value="SIMILAR TO RIKEN CDNA A930018P22"/>
    <property type="match status" value="1"/>
</dbReference>
<evidence type="ECO:0000313" key="2">
    <source>
        <dbReference type="Proteomes" id="UP000289886"/>
    </source>
</evidence>
<evidence type="ECO:0000313" key="1">
    <source>
        <dbReference type="EMBL" id="RXM31719.1"/>
    </source>
</evidence>
<dbReference type="InterPro" id="IPR040027">
    <property type="entry name" value="C11orf91-like"/>
</dbReference>
<gene>
    <name evidence="1" type="ORF">EOD39_1672</name>
</gene>
<dbReference type="PANTHER" id="PTHR36288:SF1">
    <property type="entry name" value="SIMILAR TO RIKEN CDNA A930018P22"/>
    <property type="match status" value="1"/>
</dbReference>
<name>A0A444U978_ACIRT</name>
<protein>
    <submittedName>
        <fullName evidence="1">Uncharacterized protein</fullName>
    </submittedName>
</protein>
<dbReference type="EMBL" id="SCEB01215019">
    <property type="protein sequence ID" value="RXM31719.1"/>
    <property type="molecule type" value="Genomic_DNA"/>
</dbReference>
<comment type="caution">
    <text evidence="1">The sequence shown here is derived from an EMBL/GenBank/DDBJ whole genome shotgun (WGS) entry which is preliminary data.</text>
</comment>
<organism evidence="1 2">
    <name type="scientific">Acipenser ruthenus</name>
    <name type="common">Sterlet sturgeon</name>
    <dbReference type="NCBI Taxonomy" id="7906"/>
    <lineage>
        <taxon>Eukaryota</taxon>
        <taxon>Metazoa</taxon>
        <taxon>Chordata</taxon>
        <taxon>Craniata</taxon>
        <taxon>Vertebrata</taxon>
        <taxon>Euteleostomi</taxon>
        <taxon>Actinopterygii</taxon>
        <taxon>Chondrostei</taxon>
        <taxon>Acipenseriformes</taxon>
        <taxon>Acipenseridae</taxon>
        <taxon>Acipenser</taxon>
    </lineage>
</organism>
<reference evidence="1 2" key="1">
    <citation type="submission" date="2019-01" db="EMBL/GenBank/DDBJ databases">
        <title>Draft Genome and Complete Hox-Cluster Characterization of the Sterlet Sturgeon (Acipenser ruthenus).</title>
        <authorList>
            <person name="Wei Q."/>
        </authorList>
    </citation>
    <scope>NUCLEOTIDE SEQUENCE [LARGE SCALE GENOMIC DNA]</scope>
    <source>
        <strain evidence="1">WHYD16114868_AA</strain>
        <tissue evidence="1">Blood</tissue>
    </source>
</reference>
<sequence length="123" mass="14297">MTSKDRPYFPSLYDNDTNDVDVWAKLFFCQSSYTSQPLIVSDPWPLGLAELRYEPLQFFCPPPGASVAWSELDEICELAIRLKEIELLKLVGGGFDSRRYVFLKTLKDEKMQELRKDREKTNP</sequence>
<keyword evidence="2" id="KW-1185">Reference proteome</keyword>
<dbReference type="AlphaFoldDB" id="A0A444U978"/>
<dbReference type="Pfam" id="PF17669">
    <property type="entry name" value="DUF5529"/>
    <property type="match status" value="1"/>
</dbReference>